<protein>
    <submittedName>
        <fullName evidence="1">Uncharacterized protein</fullName>
    </submittedName>
</protein>
<dbReference type="EMBL" id="AFQE01000128">
    <property type="protein sequence ID" value="EGQ75056.1"/>
    <property type="molecule type" value="Genomic_DNA"/>
</dbReference>
<sequence>MFRHTGFHIGGNMGKNEVEFSGKLPIFKLDFSYQNTSKNKT</sequence>
<organism evidence="1 2">
    <name type="scientific">Neisseria macacae ATCC 33926</name>
    <dbReference type="NCBI Taxonomy" id="997348"/>
    <lineage>
        <taxon>Bacteria</taxon>
        <taxon>Pseudomonadati</taxon>
        <taxon>Pseudomonadota</taxon>
        <taxon>Betaproteobacteria</taxon>
        <taxon>Neisseriales</taxon>
        <taxon>Neisseriaceae</taxon>
        <taxon>Neisseria</taxon>
    </lineage>
</organism>
<gene>
    <name evidence="1" type="ORF">HMPREF9418_2578</name>
</gene>
<accession>A0AA36UI83</accession>
<dbReference type="Proteomes" id="UP000004982">
    <property type="component" value="Unassembled WGS sequence"/>
</dbReference>
<evidence type="ECO:0000313" key="1">
    <source>
        <dbReference type="EMBL" id="EGQ75056.1"/>
    </source>
</evidence>
<evidence type="ECO:0000313" key="2">
    <source>
        <dbReference type="Proteomes" id="UP000004982"/>
    </source>
</evidence>
<comment type="caution">
    <text evidence="1">The sequence shown here is derived from an EMBL/GenBank/DDBJ whole genome shotgun (WGS) entry which is preliminary data.</text>
</comment>
<dbReference type="AlphaFoldDB" id="A0AA36UI83"/>
<proteinExistence type="predicted"/>
<name>A0AA36UI83_9NEIS</name>
<reference evidence="1 2" key="1">
    <citation type="submission" date="2011-05" db="EMBL/GenBank/DDBJ databases">
        <authorList>
            <person name="Muzny D."/>
            <person name="Qin X."/>
            <person name="Deng J."/>
            <person name="Jiang H."/>
            <person name="Liu Y."/>
            <person name="Qu J."/>
            <person name="Song X.-Z."/>
            <person name="Zhang L."/>
            <person name="Thornton R."/>
            <person name="Coyle M."/>
            <person name="Francisco L."/>
            <person name="Jackson L."/>
            <person name="Javaid M."/>
            <person name="Korchina V."/>
            <person name="Kovar C."/>
            <person name="Mata R."/>
            <person name="Mathew T."/>
            <person name="Ngo R."/>
            <person name="Nguyen L."/>
            <person name="Nguyen N."/>
            <person name="Okwuonu G."/>
            <person name="Ongeri F."/>
            <person name="Pham C."/>
            <person name="Simmons D."/>
            <person name="Wilczek-Boney K."/>
            <person name="Hale W."/>
            <person name="Jakkamsetti A."/>
            <person name="Pham P."/>
            <person name="Ruth R."/>
            <person name="San Lucas F."/>
            <person name="Warren J."/>
            <person name="Zhang J."/>
            <person name="Zhao Z."/>
            <person name="Zhou C."/>
            <person name="Zhu D."/>
            <person name="Lee S."/>
            <person name="Bess C."/>
            <person name="Blankenburg K."/>
            <person name="Forbes L."/>
            <person name="Fu Q."/>
            <person name="Gubbala S."/>
            <person name="Hirani K."/>
            <person name="Jayaseelan J.C."/>
            <person name="Lara F."/>
            <person name="Munidasa M."/>
            <person name="Palculict T."/>
            <person name="Patil S."/>
            <person name="Pu L.-L."/>
            <person name="Saada N."/>
            <person name="Tang L."/>
            <person name="Weissenberger G."/>
            <person name="Zhu Y."/>
            <person name="Hemphill L."/>
            <person name="Shang Y."/>
            <person name="Youmans B."/>
            <person name="Ayvaz T."/>
            <person name="Ross M."/>
            <person name="Santibanez J."/>
            <person name="Aqrawi P."/>
            <person name="Gross S."/>
            <person name="Joshi V."/>
            <person name="Fowler G."/>
            <person name="Nazareth L."/>
            <person name="Reid J."/>
            <person name="Worley K."/>
            <person name="Petrosino J."/>
            <person name="Highlander S."/>
            <person name="Gibbs R."/>
        </authorList>
    </citation>
    <scope>NUCLEOTIDE SEQUENCE [LARGE SCALE GENOMIC DNA]</scope>
    <source>
        <strain evidence="1 2">ATCC 33926</strain>
    </source>
</reference>